<dbReference type="PRINTS" id="PR00878">
    <property type="entry name" value="CHOLNESTRASE"/>
</dbReference>
<dbReference type="InterPro" id="IPR029058">
    <property type="entry name" value="AB_hydrolase_fold"/>
</dbReference>
<dbReference type="Pfam" id="PF00135">
    <property type="entry name" value="COesterase"/>
    <property type="match status" value="2"/>
</dbReference>
<evidence type="ECO:0000256" key="4">
    <source>
        <dbReference type="RuleBase" id="RU361235"/>
    </source>
</evidence>
<dbReference type="EC" id="3.1.1.-" evidence="4"/>
<dbReference type="PANTHER" id="PTHR43918:SF4">
    <property type="entry name" value="CARBOXYLIC ESTER HYDROLASE"/>
    <property type="match status" value="1"/>
</dbReference>
<dbReference type="GeneID" id="92084496"/>
<dbReference type="InterPro" id="IPR000997">
    <property type="entry name" value="Cholinesterase"/>
</dbReference>
<dbReference type="Gene3D" id="3.40.50.1820">
    <property type="entry name" value="alpha/beta hydrolase"/>
    <property type="match status" value="1"/>
</dbReference>
<feature type="domain" description="Carboxylesterase type B" evidence="5">
    <location>
        <begin position="104"/>
        <end position="339"/>
    </location>
</feature>
<organism evidence="6 7">
    <name type="scientific">Apiospora phragmitis</name>
    <dbReference type="NCBI Taxonomy" id="2905665"/>
    <lineage>
        <taxon>Eukaryota</taxon>
        <taxon>Fungi</taxon>
        <taxon>Dikarya</taxon>
        <taxon>Ascomycota</taxon>
        <taxon>Pezizomycotina</taxon>
        <taxon>Sordariomycetes</taxon>
        <taxon>Xylariomycetidae</taxon>
        <taxon>Amphisphaeriales</taxon>
        <taxon>Apiosporaceae</taxon>
        <taxon>Apiospora</taxon>
    </lineage>
</organism>
<protein>
    <recommendedName>
        <fullName evidence="4">Carboxylic ester hydrolase</fullName>
        <ecNumber evidence="4">3.1.1.-</ecNumber>
    </recommendedName>
</protein>
<dbReference type="RefSeq" id="XP_066722065.1">
    <property type="nucleotide sequence ID" value="XM_066851433.1"/>
</dbReference>
<comment type="similarity">
    <text evidence="1 4">Belongs to the type-B carboxylesterase/lipase family.</text>
</comment>
<dbReference type="InterPro" id="IPR002018">
    <property type="entry name" value="CarbesteraseB"/>
</dbReference>
<dbReference type="InterPro" id="IPR050654">
    <property type="entry name" value="AChE-related_enzymes"/>
</dbReference>
<evidence type="ECO:0000256" key="3">
    <source>
        <dbReference type="ARBA" id="ARBA00023157"/>
    </source>
</evidence>
<dbReference type="InterPro" id="IPR019826">
    <property type="entry name" value="Carboxylesterase_B_AS"/>
</dbReference>
<evidence type="ECO:0000313" key="6">
    <source>
        <dbReference type="EMBL" id="KAK8090519.1"/>
    </source>
</evidence>
<sequence>MKPSSVTAALVASSGADLADAAANTSAVANLKSGVVVGAQKTFPGAETAVNEFLGIPYAAPPVGAPALRPPFAACAMVDTAEHHERGLLIRECVRPCVAGPSPGRTVMVWIHGGGFKSGSASMARHDGTSLAAHQDIVVVSLNYRLGPFGFPNSPAVSTGAQNVGFHDQRLALRWVRENIARFGGDPAKVTLFGESSGATSVSRLVGTMNDTGSRPFRAAIQQSGLYETAWAMDPPGDVLGPAAWPLLVKSLNCTSSKGNSSTPGSAEAEKELACVRTAPASRIRALINGPSASWSFYPVDDDITQLADPDRARAEGHIAKIPLLIGTNANEGTMWTGSWTDLASYVAAFPMLAPHAAALNSTYPLEGRGPNGELLADGWHVNAAIDTDVEFTCPASRVAQDTAFHLGLPVWRYWFNATFPNTALGDGLGVYHSSEIPIVFGSYPQANATAEEARLSAAMQTAWADFAKDPYGADPGWRPVGAGDAGGYPVAAFDVGTDPSAKGWALMDNGTVDSACGVFEPIYRQRVGSPWW</sequence>
<gene>
    <name evidence="6" type="ORF">PG994_000024</name>
</gene>
<reference evidence="6 7" key="1">
    <citation type="submission" date="2023-01" db="EMBL/GenBank/DDBJ databases">
        <title>Analysis of 21 Apiospora genomes using comparative genomics revels a genus with tremendous synthesis potential of carbohydrate active enzymes and secondary metabolites.</title>
        <authorList>
            <person name="Sorensen T."/>
        </authorList>
    </citation>
    <scope>NUCLEOTIDE SEQUENCE [LARGE SCALE GENOMIC DNA]</scope>
    <source>
        <strain evidence="6 7">CBS 135458</strain>
    </source>
</reference>
<dbReference type="EMBL" id="JAQQWL010000001">
    <property type="protein sequence ID" value="KAK8090519.1"/>
    <property type="molecule type" value="Genomic_DNA"/>
</dbReference>
<comment type="caution">
    <text evidence="6">The sequence shown here is derived from an EMBL/GenBank/DDBJ whole genome shotgun (WGS) entry which is preliminary data.</text>
</comment>
<proteinExistence type="inferred from homology"/>
<evidence type="ECO:0000256" key="2">
    <source>
        <dbReference type="ARBA" id="ARBA00022801"/>
    </source>
</evidence>
<dbReference type="PROSITE" id="PS00122">
    <property type="entry name" value="CARBOXYLESTERASE_B_1"/>
    <property type="match status" value="1"/>
</dbReference>
<feature type="domain" description="Carboxylesterase type B" evidence="5">
    <location>
        <begin position="388"/>
        <end position="481"/>
    </location>
</feature>
<dbReference type="SUPFAM" id="SSF53474">
    <property type="entry name" value="alpha/beta-Hydrolases"/>
    <property type="match status" value="1"/>
</dbReference>
<accession>A0ABR1X539</accession>
<keyword evidence="7" id="KW-1185">Reference proteome</keyword>
<evidence type="ECO:0000256" key="1">
    <source>
        <dbReference type="ARBA" id="ARBA00005964"/>
    </source>
</evidence>
<keyword evidence="2 4" id="KW-0378">Hydrolase</keyword>
<keyword evidence="3" id="KW-1015">Disulfide bond</keyword>
<evidence type="ECO:0000313" key="7">
    <source>
        <dbReference type="Proteomes" id="UP001480595"/>
    </source>
</evidence>
<evidence type="ECO:0000259" key="5">
    <source>
        <dbReference type="Pfam" id="PF00135"/>
    </source>
</evidence>
<dbReference type="PANTHER" id="PTHR43918">
    <property type="entry name" value="ACETYLCHOLINESTERASE"/>
    <property type="match status" value="1"/>
</dbReference>
<name>A0ABR1X539_9PEZI</name>
<dbReference type="Proteomes" id="UP001480595">
    <property type="component" value="Unassembled WGS sequence"/>
</dbReference>